<dbReference type="Pfam" id="PF11967">
    <property type="entry name" value="RecO_N"/>
    <property type="match status" value="1"/>
</dbReference>
<name>A0A7T5EI82_9BACL</name>
<evidence type="ECO:0000313" key="11">
    <source>
        <dbReference type="Proteomes" id="UP000595847"/>
    </source>
</evidence>
<evidence type="ECO:0000256" key="4">
    <source>
        <dbReference type="ARBA" id="ARBA00023172"/>
    </source>
</evidence>
<keyword evidence="3 7" id="KW-0227">DNA damage</keyword>
<feature type="domain" description="DNA replication/recombination mediator RecO N-terminal" evidence="8">
    <location>
        <begin position="1"/>
        <end position="80"/>
    </location>
</feature>
<comment type="function">
    <text evidence="7">Involved in DNA repair and RecF pathway recombination.</text>
</comment>
<dbReference type="Gene3D" id="2.40.50.140">
    <property type="entry name" value="Nucleic acid-binding proteins"/>
    <property type="match status" value="1"/>
</dbReference>
<proteinExistence type="inferred from homology"/>
<comment type="similarity">
    <text evidence="1 7">Belongs to the RecO family.</text>
</comment>
<dbReference type="PANTHER" id="PTHR33991">
    <property type="entry name" value="DNA REPAIR PROTEIN RECO"/>
    <property type="match status" value="1"/>
</dbReference>
<protein>
    <recommendedName>
        <fullName evidence="2 7">DNA repair protein RecO</fullName>
    </recommendedName>
    <alternativeName>
        <fullName evidence="6 7">Recombination protein O</fullName>
    </alternativeName>
</protein>
<dbReference type="AlphaFoldDB" id="A0A7T5EI82"/>
<evidence type="ECO:0000259" key="8">
    <source>
        <dbReference type="Pfam" id="PF11967"/>
    </source>
</evidence>
<dbReference type="HAMAP" id="MF_00201">
    <property type="entry name" value="RecO"/>
    <property type="match status" value="1"/>
</dbReference>
<dbReference type="KEGG" id="bcop:JD108_14230"/>
<gene>
    <name evidence="7 9" type="primary">recO</name>
    <name evidence="9" type="ORF">JD108_14230</name>
    <name evidence="10" type="ORF">KDJ56_14175</name>
</gene>
<dbReference type="NCBIfam" id="TIGR00613">
    <property type="entry name" value="reco"/>
    <property type="match status" value="1"/>
</dbReference>
<keyword evidence="12" id="KW-1185">Reference proteome</keyword>
<dbReference type="GO" id="GO:0006310">
    <property type="term" value="P:DNA recombination"/>
    <property type="evidence" value="ECO:0007669"/>
    <property type="project" value="UniProtKB-UniRule"/>
</dbReference>
<dbReference type="InterPro" id="IPR042242">
    <property type="entry name" value="RecO_C"/>
</dbReference>
<evidence type="ECO:0000256" key="1">
    <source>
        <dbReference type="ARBA" id="ARBA00007452"/>
    </source>
</evidence>
<evidence type="ECO:0000256" key="7">
    <source>
        <dbReference type="HAMAP-Rule" id="MF_00201"/>
    </source>
</evidence>
<organism evidence="9 11">
    <name type="scientific">Brevibacillus composti</name>
    <dbReference type="NCBI Taxonomy" id="2796470"/>
    <lineage>
        <taxon>Bacteria</taxon>
        <taxon>Bacillati</taxon>
        <taxon>Bacillota</taxon>
        <taxon>Bacilli</taxon>
        <taxon>Bacillales</taxon>
        <taxon>Paenibacillaceae</taxon>
        <taxon>Brevibacillus</taxon>
    </lineage>
</organism>
<dbReference type="Proteomes" id="UP000677234">
    <property type="component" value="Chromosome"/>
</dbReference>
<dbReference type="InterPro" id="IPR012340">
    <property type="entry name" value="NA-bd_OB-fold"/>
</dbReference>
<dbReference type="InterPro" id="IPR022572">
    <property type="entry name" value="DNA_rep/recomb_RecO_N"/>
</dbReference>
<keyword evidence="4 7" id="KW-0233">DNA recombination</keyword>
<sequence length="254" mass="28906">MLVKWEGIVIRSVDYGESSKVVTLFTREKGKVAMMARGAKRAKSRLGAVSQLFTHGYYLCKTGPGSGMADLSQGEIVDSFRDLRQDLMATAYAAYIAELLDRLTEQEEANPFFFQLLHQLFHYIDEGRDAEILCRIFETKMLRVAGISPHLTDCSSCGREQEPYVISISQGGLLCPACRESDPYAIAVTPSVWKLLRLFQVFDLERLGEIELKPSTRSQLKHVLRRYYDEHLDLYLKSRSFLDQMERMNLSGGD</sequence>
<evidence type="ECO:0000256" key="2">
    <source>
        <dbReference type="ARBA" id="ARBA00021310"/>
    </source>
</evidence>
<dbReference type="RefSeq" id="WP_198826705.1">
    <property type="nucleotide sequence ID" value="NZ_CP066308.1"/>
</dbReference>
<dbReference type="Gene3D" id="1.20.1440.120">
    <property type="entry name" value="Recombination protein O, C-terminal domain"/>
    <property type="match status" value="1"/>
</dbReference>
<evidence type="ECO:0000313" key="9">
    <source>
        <dbReference type="EMBL" id="QQE73074.1"/>
    </source>
</evidence>
<dbReference type="SUPFAM" id="SSF57863">
    <property type="entry name" value="ArfGap/RecO-like zinc finger"/>
    <property type="match status" value="1"/>
</dbReference>
<dbReference type="InterPro" id="IPR003717">
    <property type="entry name" value="RecO"/>
</dbReference>
<evidence type="ECO:0000256" key="6">
    <source>
        <dbReference type="ARBA" id="ARBA00033409"/>
    </source>
</evidence>
<dbReference type="InterPro" id="IPR037278">
    <property type="entry name" value="ARFGAP/RecO"/>
</dbReference>
<dbReference type="SUPFAM" id="SSF50249">
    <property type="entry name" value="Nucleic acid-binding proteins"/>
    <property type="match status" value="1"/>
</dbReference>
<reference evidence="10" key="2">
    <citation type="submission" date="2021-04" db="EMBL/GenBank/DDBJ databases">
        <title>Brevibacillus composti FJAT-54423, complete genome.</title>
        <authorList>
            <person name="Tang R."/>
        </authorList>
    </citation>
    <scope>NUCLEOTIDE SEQUENCE</scope>
    <source>
        <strain evidence="10">FJAT-54424</strain>
    </source>
</reference>
<evidence type="ECO:0000256" key="3">
    <source>
        <dbReference type="ARBA" id="ARBA00022763"/>
    </source>
</evidence>
<dbReference type="EMBL" id="CP073708">
    <property type="protein sequence ID" value="QUO40152.1"/>
    <property type="molecule type" value="Genomic_DNA"/>
</dbReference>
<dbReference type="EMBL" id="CP066308">
    <property type="protein sequence ID" value="QQE73074.1"/>
    <property type="molecule type" value="Genomic_DNA"/>
</dbReference>
<evidence type="ECO:0000256" key="5">
    <source>
        <dbReference type="ARBA" id="ARBA00023204"/>
    </source>
</evidence>
<evidence type="ECO:0000313" key="12">
    <source>
        <dbReference type="Proteomes" id="UP000677234"/>
    </source>
</evidence>
<dbReference type="PANTHER" id="PTHR33991:SF1">
    <property type="entry name" value="DNA REPAIR PROTEIN RECO"/>
    <property type="match status" value="1"/>
</dbReference>
<dbReference type="GO" id="GO:0043590">
    <property type="term" value="C:bacterial nucleoid"/>
    <property type="evidence" value="ECO:0007669"/>
    <property type="project" value="TreeGrafter"/>
</dbReference>
<dbReference type="Proteomes" id="UP000595847">
    <property type="component" value="Chromosome"/>
</dbReference>
<reference evidence="9 11" key="1">
    <citation type="submission" date="2020-12" db="EMBL/GenBank/DDBJ databases">
        <title>strain FJAT-54423T represents a novel species of the genus Brevibacillus.</title>
        <authorList>
            <person name="Tang R."/>
        </authorList>
    </citation>
    <scope>NUCLEOTIDE SEQUENCE [LARGE SCALE GENOMIC DNA]</scope>
    <source>
        <strain evidence="9 11">FJAT-54423</strain>
    </source>
</reference>
<evidence type="ECO:0000313" key="10">
    <source>
        <dbReference type="EMBL" id="QUO40152.1"/>
    </source>
</evidence>
<accession>A0A7T5EI82</accession>
<dbReference type="Pfam" id="PF02565">
    <property type="entry name" value="RecO_C"/>
    <property type="match status" value="1"/>
</dbReference>
<keyword evidence="5 7" id="KW-0234">DNA repair</keyword>
<dbReference type="GO" id="GO:0006302">
    <property type="term" value="P:double-strand break repair"/>
    <property type="evidence" value="ECO:0007669"/>
    <property type="project" value="TreeGrafter"/>
</dbReference>